<reference evidence="18 19" key="1">
    <citation type="submission" date="2016-09" db="EMBL/GenBank/DDBJ databases">
        <title>Desulfuribacillus arsenicus sp. nov., an obligately anaerobic, dissimilatory arsenic- and antimonate-reducing bacterium isolated from anoxic sediments.</title>
        <authorList>
            <person name="Abin C.A."/>
            <person name="Hollibaugh J.T."/>
        </authorList>
    </citation>
    <scope>NUCLEOTIDE SEQUENCE [LARGE SCALE GENOMIC DNA]</scope>
    <source>
        <strain evidence="18 19">MLFW-2</strain>
    </source>
</reference>
<dbReference type="InterPro" id="IPR000212">
    <property type="entry name" value="DNA_helicase_UvrD/REP"/>
</dbReference>
<evidence type="ECO:0000256" key="7">
    <source>
        <dbReference type="ARBA" id="ARBA00022840"/>
    </source>
</evidence>
<dbReference type="HAMAP" id="MF_01451">
    <property type="entry name" value="AddA"/>
    <property type="match status" value="1"/>
</dbReference>
<keyword evidence="7 13" id="KW-0067">ATP-binding</keyword>
<evidence type="ECO:0000256" key="6">
    <source>
        <dbReference type="ARBA" id="ARBA00022839"/>
    </source>
</evidence>
<evidence type="ECO:0000256" key="3">
    <source>
        <dbReference type="ARBA" id="ARBA00022763"/>
    </source>
</evidence>
<dbReference type="InterPro" id="IPR011604">
    <property type="entry name" value="PDDEXK-like_dom_sf"/>
</dbReference>
<dbReference type="SUPFAM" id="SSF52540">
    <property type="entry name" value="P-loop containing nucleoside triphosphate hydrolases"/>
    <property type="match status" value="1"/>
</dbReference>
<dbReference type="InterPro" id="IPR011335">
    <property type="entry name" value="Restrct_endonuc-II-like"/>
</dbReference>
<keyword evidence="5 13" id="KW-0347">Helicase</keyword>
<dbReference type="Gene3D" id="3.40.50.300">
    <property type="entry name" value="P-loop containing nucleotide triphosphate hydrolases"/>
    <property type="match status" value="3"/>
</dbReference>
<dbReference type="InterPro" id="IPR038726">
    <property type="entry name" value="PDDEXK_AddAB-type"/>
</dbReference>
<evidence type="ECO:0000256" key="4">
    <source>
        <dbReference type="ARBA" id="ARBA00022801"/>
    </source>
</evidence>
<dbReference type="PANTHER" id="PTHR11070:SF48">
    <property type="entry name" value="ATP-DEPENDENT HELICASE_NUCLEASE SUBUNIT A"/>
    <property type="match status" value="1"/>
</dbReference>
<dbReference type="PROSITE" id="PS51198">
    <property type="entry name" value="UVRD_HELICASE_ATP_BIND"/>
    <property type="match status" value="1"/>
</dbReference>
<keyword evidence="9 13" id="KW-0234">DNA repair</keyword>
<gene>
    <name evidence="13" type="primary">addA</name>
    <name evidence="18" type="ORF">BHU72_04525</name>
</gene>
<feature type="region of interest" description="Disordered" evidence="15">
    <location>
        <begin position="739"/>
        <end position="758"/>
    </location>
</feature>
<comment type="catalytic activity">
    <reaction evidence="11 13">
        <text>Couples ATP hydrolysis with the unwinding of duplex DNA by translocating in the 3'-5' direction.</text>
        <dbReference type="EC" id="5.6.2.4"/>
    </reaction>
</comment>
<dbReference type="GO" id="GO:0000724">
    <property type="term" value="P:double-strand break repair via homologous recombination"/>
    <property type="evidence" value="ECO:0007669"/>
    <property type="project" value="UniProtKB-UniRule"/>
</dbReference>
<dbReference type="GO" id="GO:0008408">
    <property type="term" value="F:3'-5' exonuclease activity"/>
    <property type="evidence" value="ECO:0007669"/>
    <property type="project" value="UniProtKB-UniRule"/>
</dbReference>
<dbReference type="GO" id="GO:0043138">
    <property type="term" value="F:3'-5' DNA helicase activity"/>
    <property type="evidence" value="ECO:0007669"/>
    <property type="project" value="UniProtKB-UniRule"/>
</dbReference>
<keyword evidence="3 13" id="KW-0227">DNA damage</keyword>
<dbReference type="InterPro" id="IPR014152">
    <property type="entry name" value="AddA"/>
</dbReference>
<dbReference type="GO" id="GO:0003690">
    <property type="term" value="F:double-stranded DNA binding"/>
    <property type="evidence" value="ECO:0007669"/>
    <property type="project" value="UniProtKB-UniRule"/>
</dbReference>
<comment type="subunit">
    <text evidence="13">Heterodimer of AddA and AddB/RexB.</text>
</comment>
<evidence type="ECO:0000313" key="18">
    <source>
        <dbReference type="EMBL" id="OEH85363.1"/>
    </source>
</evidence>
<evidence type="ECO:0000256" key="10">
    <source>
        <dbReference type="ARBA" id="ARBA00023235"/>
    </source>
</evidence>
<evidence type="ECO:0000256" key="13">
    <source>
        <dbReference type="HAMAP-Rule" id="MF_01451"/>
    </source>
</evidence>
<comment type="function">
    <text evidence="13">The heterodimer acts as both an ATP-dependent DNA helicase and an ATP-dependent, dual-direction single-stranded exonuclease. Recognizes the chi site generating a DNA molecule suitable for the initiation of homologous recombination. The AddA nuclease domain is required for chi fragment generation; this subunit has the helicase and 3' -&gt; 5' nuclease activities.</text>
</comment>
<evidence type="ECO:0000256" key="14">
    <source>
        <dbReference type="PROSITE-ProRule" id="PRU00560"/>
    </source>
</evidence>
<feature type="binding site" evidence="14">
    <location>
        <begin position="35"/>
        <end position="42"/>
    </location>
    <ligand>
        <name>ATP</name>
        <dbReference type="ChEBI" id="CHEBI:30616"/>
    </ligand>
</feature>
<dbReference type="EC" id="3.1.-.-" evidence="13"/>
<sequence>MTAANNMPAKPVGSQWTDEQWQAIAMRHQNILVAAAAGSGKTAVLVERMIRRIMDEQDPIEVDQLLVVTFTNAAAAEMRKRVGEALENALQSNPTSTKLQRQLALMNKAAISTLHSFCLEVVRRYYYTIEIDPKFRIADETEADLLRDEVLEELFEKQYGIADNFAFFQLVDCFTDDRDDMQLQSMVRKLYDFAQSHPFPYHWLDQVVGNYQLKEVVAIDGLPWVQDFLKDIQLQLSGTRCVFENARQLTLDPQGPEPYFENLTSDLQLIDSLVTAAQESWGNLHAAFQSITFSRLKSCKKGMYDEDLQDEVKSLRDQGKKQINKIMEDYFQRSPQEFLQDMQQMAPVVGTLVEIVKEFSGRYREAKEKKGIVDFSDLEHYCLAILKDAQSSPNALIPSAAAVEYQKQFAEILIDEYQDTNLVQEAILQLIKSDKNCLFMVGDVKQSIYRFRLAEPELFLSKYRAFESMDNIYNRIETSEQASVEGVAGVRIDLAKNFRSRTEIIDCTNYVCQQIMNETIGEIPYDEAAQLKWGASYYPEQPSSAELLLIDRSQNVVVEDQSDGQSVATGEEGSDVFNRNKQEDTIDTDNPEELETAQLEARAIGRKILSLIGRGEGPTYQVFDKTFKRMRDIQYRDIVILLRATASWSPVMIEELKKLGIPAYAEIATGYFTATEVRIVMSLLKIIDNPYQDIPLAAVLRSPIVGLTAEELALIRISNKSGLYYDGLKQYLESKAHDSDSNVEDTKTEDTKTGESNGEDETFAKLQGFYNRLLHWRALARKGSLADLLWEIYQDTGYYDYVGGLVAGHQRQANLRALYDRARGYEKTSFRGLFRFLRFIERMQERGSDLGTARALGEQEDVVRIMTIHKSKGLEFPVVFVAGLGKQFNFQDIRGKFLLHKKLGLGIAFVDPQIRITYPLLSQLAIRQRTKLEQLAEEMRVLYVGLTRAKEKLYLVGTLKDMEKSVQQWSQHISLQNWLLPEFHRANSRTYLDWIGPAILRHREATQLHQRIHPDCNALLADIFSEVRDHQAKWSIITIQSSDLTLDSATNGELELQHLDFIQRKQPVPLSSQHQELIAARFQWQYNYLQATTHHVKQTVTEMKRAGDFTVKSDERSFVIGKEYQTVLMPRPQFLQEKKMSAAERGTLLHMIMQHINLAQDLSKDTLEIQIDDMIEKEFVTKEQVAPLLNSDVLHHIVAFFATDLGKRMKNAQRIYREIPFSLAIPAREMYNDWTGQDENVFVQGVVDCLLEDEKGIVLVDYKSDRTKDLTDEELFNRYRMQISIYARAIEEIWNITIAEKYLYFFDGNRIVSC</sequence>
<dbReference type="OrthoDB" id="9810135at2"/>
<dbReference type="FunFam" id="3.40.50.300:FF:001236">
    <property type="entry name" value="ATP-dependent helicase/nuclease subunit A"/>
    <property type="match status" value="1"/>
</dbReference>
<feature type="region of interest" description="Disordered" evidence="15">
    <location>
        <begin position="560"/>
        <end position="590"/>
    </location>
</feature>
<evidence type="ECO:0000256" key="11">
    <source>
        <dbReference type="ARBA" id="ARBA00034617"/>
    </source>
</evidence>
<evidence type="ECO:0000256" key="2">
    <source>
        <dbReference type="ARBA" id="ARBA00022741"/>
    </source>
</evidence>
<dbReference type="STRING" id="1390249.BHU72_04525"/>
<dbReference type="InterPro" id="IPR014017">
    <property type="entry name" value="DNA_helicase_UvrD-like_C"/>
</dbReference>
<keyword evidence="8 13" id="KW-0238">DNA-binding</keyword>
<evidence type="ECO:0000256" key="15">
    <source>
        <dbReference type="SAM" id="MobiDB-lite"/>
    </source>
</evidence>
<evidence type="ECO:0000256" key="1">
    <source>
        <dbReference type="ARBA" id="ARBA00022722"/>
    </source>
</evidence>
<keyword evidence="2 13" id="KW-0547">Nucleotide-binding</keyword>
<dbReference type="GO" id="GO:0005829">
    <property type="term" value="C:cytosol"/>
    <property type="evidence" value="ECO:0007669"/>
    <property type="project" value="TreeGrafter"/>
</dbReference>
<dbReference type="Gene3D" id="3.90.320.10">
    <property type="match status" value="1"/>
</dbReference>
<evidence type="ECO:0000259" key="16">
    <source>
        <dbReference type="PROSITE" id="PS51198"/>
    </source>
</evidence>
<evidence type="ECO:0000313" key="19">
    <source>
        <dbReference type="Proteomes" id="UP000095255"/>
    </source>
</evidence>
<dbReference type="Pfam" id="PF12705">
    <property type="entry name" value="PDDEXK_1"/>
    <property type="match status" value="1"/>
</dbReference>
<accession>A0A1E5L5S9</accession>
<dbReference type="RefSeq" id="WP_069702189.1">
    <property type="nucleotide sequence ID" value="NZ_MJAT01000022.1"/>
</dbReference>
<dbReference type="PROSITE" id="PS51217">
    <property type="entry name" value="UVRD_HELICASE_CTER"/>
    <property type="match status" value="1"/>
</dbReference>
<comment type="cofactor">
    <cofactor evidence="13">
        <name>Mg(2+)</name>
        <dbReference type="ChEBI" id="CHEBI:18420"/>
    </cofactor>
</comment>
<dbReference type="EC" id="5.6.2.4" evidence="13"/>
<dbReference type="Pfam" id="PF00580">
    <property type="entry name" value="UvrD-helicase"/>
    <property type="match status" value="1"/>
</dbReference>
<dbReference type="SUPFAM" id="SSF52980">
    <property type="entry name" value="Restriction endonuclease-like"/>
    <property type="match status" value="1"/>
</dbReference>
<dbReference type="NCBIfam" id="TIGR02785">
    <property type="entry name" value="addA_Gpos"/>
    <property type="match status" value="1"/>
</dbReference>
<dbReference type="Pfam" id="PF13361">
    <property type="entry name" value="UvrD_C"/>
    <property type="match status" value="1"/>
</dbReference>
<dbReference type="PANTHER" id="PTHR11070">
    <property type="entry name" value="UVRD / RECB / PCRA DNA HELICASE FAMILY MEMBER"/>
    <property type="match status" value="1"/>
</dbReference>
<protein>
    <recommendedName>
        <fullName evidence="13">ATP-dependent helicase/nuclease subunit A</fullName>
        <ecNumber evidence="13">3.1.-.-</ecNumber>
        <ecNumber evidence="13">5.6.2.4</ecNumber>
    </recommendedName>
    <alternativeName>
        <fullName evidence="13">ATP-dependent helicase/nuclease AddA</fullName>
    </alternativeName>
    <alternativeName>
        <fullName evidence="13">DNA 3'-5' helicase AddA</fullName>
    </alternativeName>
</protein>
<evidence type="ECO:0000256" key="5">
    <source>
        <dbReference type="ARBA" id="ARBA00022806"/>
    </source>
</evidence>
<dbReference type="InterPro" id="IPR014016">
    <property type="entry name" value="UvrD-like_ATP-bd"/>
</dbReference>
<evidence type="ECO:0000259" key="17">
    <source>
        <dbReference type="PROSITE" id="PS51217"/>
    </source>
</evidence>
<dbReference type="GO" id="GO:0033202">
    <property type="term" value="C:DNA helicase complex"/>
    <property type="evidence" value="ECO:0007669"/>
    <property type="project" value="TreeGrafter"/>
</dbReference>
<dbReference type="EMBL" id="MJAT01000022">
    <property type="protein sequence ID" value="OEH85363.1"/>
    <property type="molecule type" value="Genomic_DNA"/>
</dbReference>
<keyword evidence="10 13" id="KW-0413">Isomerase</keyword>
<evidence type="ECO:0000256" key="12">
    <source>
        <dbReference type="ARBA" id="ARBA00048988"/>
    </source>
</evidence>
<dbReference type="CDD" id="cd18807">
    <property type="entry name" value="SF1_C_UvrD"/>
    <property type="match status" value="1"/>
</dbReference>
<keyword evidence="6 13" id="KW-0269">Exonuclease</keyword>
<name>A0A1E5L5S9_9FIRM</name>
<proteinExistence type="inferred from homology"/>
<comment type="caution">
    <text evidence="18">The sequence shown here is derived from an EMBL/GenBank/DDBJ whole genome shotgun (WGS) entry which is preliminary data.</text>
</comment>
<dbReference type="InterPro" id="IPR027417">
    <property type="entry name" value="P-loop_NTPase"/>
</dbReference>
<keyword evidence="4 13" id="KW-0378">Hydrolase</keyword>
<feature type="domain" description="UvrD-like helicase C-terminal" evidence="17">
    <location>
        <begin position="555"/>
        <end position="873"/>
    </location>
</feature>
<comment type="catalytic activity">
    <reaction evidence="12 13">
        <text>ATP + H2O = ADP + phosphate + H(+)</text>
        <dbReference type="Rhea" id="RHEA:13065"/>
        <dbReference type="ChEBI" id="CHEBI:15377"/>
        <dbReference type="ChEBI" id="CHEBI:15378"/>
        <dbReference type="ChEBI" id="CHEBI:30616"/>
        <dbReference type="ChEBI" id="CHEBI:43474"/>
        <dbReference type="ChEBI" id="CHEBI:456216"/>
        <dbReference type="EC" id="5.6.2.4"/>
    </reaction>
</comment>
<evidence type="ECO:0000256" key="8">
    <source>
        <dbReference type="ARBA" id="ARBA00023125"/>
    </source>
</evidence>
<dbReference type="Proteomes" id="UP000095255">
    <property type="component" value="Unassembled WGS sequence"/>
</dbReference>
<dbReference type="GO" id="GO:0016887">
    <property type="term" value="F:ATP hydrolysis activity"/>
    <property type="evidence" value="ECO:0007669"/>
    <property type="project" value="RHEA"/>
</dbReference>
<keyword evidence="19" id="KW-1185">Reference proteome</keyword>
<dbReference type="GO" id="GO:0005524">
    <property type="term" value="F:ATP binding"/>
    <property type="evidence" value="ECO:0007669"/>
    <property type="project" value="UniProtKB-UniRule"/>
</dbReference>
<organism evidence="18 19">
    <name type="scientific">Desulfuribacillus stibiiarsenatis</name>
    <dbReference type="NCBI Taxonomy" id="1390249"/>
    <lineage>
        <taxon>Bacteria</taxon>
        <taxon>Bacillati</taxon>
        <taxon>Bacillota</taxon>
        <taxon>Desulfuribacillia</taxon>
        <taxon>Desulfuribacillales</taxon>
        <taxon>Desulfuribacillaceae</taxon>
        <taxon>Desulfuribacillus</taxon>
    </lineage>
</organism>
<evidence type="ECO:0000256" key="9">
    <source>
        <dbReference type="ARBA" id="ARBA00023204"/>
    </source>
</evidence>
<feature type="domain" description="UvrD-like helicase ATP-binding" evidence="16">
    <location>
        <begin position="14"/>
        <end position="501"/>
    </location>
</feature>
<comment type="similarity">
    <text evidence="13">Belongs to the helicase family. AddA subfamily.</text>
</comment>
<feature type="compositionally biased region" description="Basic and acidic residues" evidence="15">
    <location>
        <begin position="739"/>
        <end position="753"/>
    </location>
</feature>
<dbReference type="Gene3D" id="6.10.250.2380">
    <property type="match status" value="1"/>
</dbReference>
<keyword evidence="1 13" id="KW-0540">Nuclease</keyword>